<dbReference type="AlphaFoldDB" id="W8VZE4"/>
<reference evidence="2 3" key="1">
    <citation type="journal article" date="2014" name="Proc. Natl. Acad. Sci. U.S.A.">
        <title>Functional characterization of flavobacteria rhodopsins reveals a unique class of light-driven chloride pump in bacteria.</title>
        <authorList>
            <person name="Yoshizawa S."/>
            <person name="Kumagai Y."/>
            <person name="Kim H."/>
            <person name="Ogura Y."/>
            <person name="Hayashi T."/>
            <person name="Iwasaki W."/>
            <person name="DeLong E.F."/>
            <person name="Kogure K."/>
        </authorList>
    </citation>
    <scope>NUCLEOTIDE SEQUENCE [LARGE SCALE GENOMIC DNA]</scope>
    <source>
        <strain evidence="2 3">S1-08</strain>
    </source>
</reference>
<dbReference type="KEGG" id="nmf:NMS_0422"/>
<evidence type="ECO:0000256" key="1">
    <source>
        <dbReference type="SAM" id="SignalP"/>
    </source>
</evidence>
<evidence type="ECO:0008006" key="4">
    <source>
        <dbReference type="Google" id="ProtNLM"/>
    </source>
</evidence>
<sequence>MKTIFKVSLFSLALAAAMVSCRNEEESADDAVQEMIENGDEVKIKEDKIKIEDADGDETKIKYDENGNVEKIKTDDN</sequence>
<evidence type="ECO:0000313" key="2">
    <source>
        <dbReference type="EMBL" id="BAO54431.1"/>
    </source>
</evidence>
<proteinExistence type="predicted"/>
<dbReference type="EMBL" id="AP014548">
    <property type="protein sequence ID" value="BAO54431.1"/>
    <property type="molecule type" value="Genomic_DNA"/>
</dbReference>
<evidence type="ECO:0000313" key="3">
    <source>
        <dbReference type="Proteomes" id="UP000031760"/>
    </source>
</evidence>
<dbReference type="Proteomes" id="UP000031760">
    <property type="component" value="Chromosome"/>
</dbReference>
<organism evidence="2 3">
    <name type="scientific">Nonlabens marinus S1-08</name>
    <dbReference type="NCBI Taxonomy" id="1454201"/>
    <lineage>
        <taxon>Bacteria</taxon>
        <taxon>Pseudomonadati</taxon>
        <taxon>Bacteroidota</taxon>
        <taxon>Flavobacteriia</taxon>
        <taxon>Flavobacteriales</taxon>
        <taxon>Flavobacteriaceae</taxon>
        <taxon>Nonlabens</taxon>
    </lineage>
</organism>
<dbReference type="PROSITE" id="PS51257">
    <property type="entry name" value="PROKAR_LIPOPROTEIN"/>
    <property type="match status" value="1"/>
</dbReference>
<dbReference type="HOGENOM" id="CLU_2634554_0_0_10"/>
<feature type="signal peptide" evidence="1">
    <location>
        <begin position="1"/>
        <end position="22"/>
    </location>
</feature>
<protein>
    <recommendedName>
        <fullName evidence="4">Lipoprotein</fullName>
    </recommendedName>
</protein>
<accession>W8VZE4</accession>
<feature type="chain" id="PRO_5004916155" description="Lipoprotein" evidence="1">
    <location>
        <begin position="23"/>
        <end position="77"/>
    </location>
</feature>
<dbReference type="RefSeq" id="WP_052476647.1">
    <property type="nucleotide sequence ID" value="NZ_AP014548.1"/>
</dbReference>
<name>W8VZE4_9FLAO</name>
<keyword evidence="1" id="KW-0732">Signal</keyword>
<dbReference type="OrthoDB" id="1145067at2"/>
<keyword evidence="3" id="KW-1185">Reference proteome</keyword>
<gene>
    <name evidence="2" type="ORF">NMS_0422</name>
</gene>